<dbReference type="Pfam" id="PF00112">
    <property type="entry name" value="Peptidase_C1"/>
    <property type="match status" value="1"/>
</dbReference>
<dbReference type="Gene3D" id="1.10.472.10">
    <property type="entry name" value="Cyclin-like"/>
    <property type="match status" value="1"/>
</dbReference>
<dbReference type="PANTHER" id="PTHR12411">
    <property type="entry name" value="CYSTEINE PROTEASE FAMILY C1-RELATED"/>
    <property type="match status" value="1"/>
</dbReference>
<dbReference type="GO" id="GO:0006508">
    <property type="term" value="P:proteolysis"/>
    <property type="evidence" value="ECO:0007669"/>
    <property type="project" value="InterPro"/>
</dbReference>
<feature type="domain" description="Peptidase C1A papain C-terminal" evidence="3">
    <location>
        <begin position="30"/>
        <end position="323"/>
    </location>
</feature>
<evidence type="ECO:0000259" key="3">
    <source>
        <dbReference type="SMART" id="SM00645"/>
    </source>
</evidence>
<organism evidence="4 5">
    <name type="scientific">Streblomastix strix</name>
    <dbReference type="NCBI Taxonomy" id="222440"/>
    <lineage>
        <taxon>Eukaryota</taxon>
        <taxon>Metamonada</taxon>
        <taxon>Preaxostyla</taxon>
        <taxon>Oxymonadida</taxon>
        <taxon>Streblomastigidae</taxon>
        <taxon>Streblomastix</taxon>
    </lineage>
</organism>
<dbReference type="GO" id="GO:0008234">
    <property type="term" value="F:cysteine-type peptidase activity"/>
    <property type="evidence" value="ECO:0007669"/>
    <property type="project" value="InterPro"/>
</dbReference>
<evidence type="ECO:0000313" key="5">
    <source>
        <dbReference type="Proteomes" id="UP000324800"/>
    </source>
</evidence>
<gene>
    <name evidence="4" type="ORF">EZS28_012237</name>
</gene>
<dbReference type="PRINTS" id="PR00705">
    <property type="entry name" value="PAPAIN"/>
</dbReference>
<dbReference type="CDD" id="cd02248">
    <property type="entry name" value="Peptidase_C1A"/>
    <property type="match status" value="1"/>
</dbReference>
<dbReference type="InterPro" id="IPR000668">
    <property type="entry name" value="Peptidase_C1A_C"/>
</dbReference>
<dbReference type="CDD" id="cd20557">
    <property type="entry name" value="CYCLIN_ScPCL1-like"/>
    <property type="match status" value="1"/>
</dbReference>
<dbReference type="OrthoDB" id="10253408at2759"/>
<dbReference type="InterPro" id="IPR039417">
    <property type="entry name" value="Peptidase_C1A_papain-like"/>
</dbReference>
<comment type="caution">
    <text evidence="4">The sequence shown here is derived from an EMBL/GenBank/DDBJ whole genome shotgun (WGS) entry which is preliminary data.</text>
</comment>
<dbReference type="InterPro" id="IPR025661">
    <property type="entry name" value="Pept_asp_AS"/>
</dbReference>
<feature type="signal peptide" evidence="2">
    <location>
        <begin position="1"/>
        <end position="17"/>
    </location>
</feature>
<dbReference type="AlphaFoldDB" id="A0A5J4WBD1"/>
<evidence type="ECO:0000256" key="1">
    <source>
        <dbReference type="ARBA" id="ARBA00008455"/>
    </source>
</evidence>
<reference evidence="4 5" key="1">
    <citation type="submission" date="2019-03" db="EMBL/GenBank/DDBJ databases">
        <title>Single cell metagenomics reveals metabolic interactions within the superorganism composed of flagellate Streblomastix strix and complex community of Bacteroidetes bacteria on its surface.</title>
        <authorList>
            <person name="Treitli S.C."/>
            <person name="Kolisko M."/>
            <person name="Husnik F."/>
            <person name="Keeling P."/>
            <person name="Hampl V."/>
        </authorList>
    </citation>
    <scope>NUCLEOTIDE SEQUENCE [LARGE SCALE GENOMIC DNA]</scope>
    <source>
        <strain evidence="4">ST1C</strain>
    </source>
</reference>
<feature type="chain" id="PRO_5023935755" description="Peptidase C1A papain C-terminal domain-containing protein" evidence="2">
    <location>
        <begin position="18"/>
        <end position="655"/>
    </location>
</feature>
<comment type="similarity">
    <text evidence="1">Belongs to the peptidase C1 family.</text>
</comment>
<evidence type="ECO:0000256" key="2">
    <source>
        <dbReference type="SAM" id="SignalP"/>
    </source>
</evidence>
<dbReference type="SUPFAM" id="SSF54001">
    <property type="entry name" value="Cysteine proteinases"/>
    <property type="match status" value="1"/>
</dbReference>
<evidence type="ECO:0000313" key="4">
    <source>
        <dbReference type="EMBL" id="KAA6392237.1"/>
    </source>
</evidence>
<dbReference type="SUPFAM" id="SSF47954">
    <property type="entry name" value="Cyclin-like"/>
    <property type="match status" value="1"/>
</dbReference>
<dbReference type="PROSITE" id="PS00139">
    <property type="entry name" value="THIOL_PROTEASE_CYS"/>
    <property type="match status" value="1"/>
</dbReference>
<name>A0A5J4WBD1_9EUKA</name>
<dbReference type="InterPro" id="IPR038765">
    <property type="entry name" value="Papain-like_cys_pep_sf"/>
</dbReference>
<dbReference type="PROSITE" id="PS00640">
    <property type="entry name" value="THIOL_PROTEASE_ASN"/>
    <property type="match status" value="1"/>
</dbReference>
<accession>A0A5J4WBD1</accession>
<sequence>MHTSFLVFILLISQFNARLTFHPKVKASQLPSSYDWRQNNQQFGTAISTVFDQQDCGGCWAFSTVDVAGAWLQMSTKSTSESVNIPMSAQHELDCDTNTALYYGEEVTNEGCDGGFILTSYREIAWTLGAYEEQCQPFVGYQKKECSKQCGFIFKKDGTKHIKWQNGSNIFRPLDFWVYDYVADIDYPHSGQKRPPIEDEYHGYQLPLVTTEQVTDVFKEIIYTCGPSSATFTSCKSLQRYNMRSGQSINIYQEDDDSIEMMNQKNSSCGQHAVTIYGWGVQDSLEYWIVKNSWGSSFGDNGYFYIRAGKGDFNFEEEISTFCPKEVFSGERSGKDPEDFGFYEWVLRNGTKIDFMYDGSDEKPWVVNKVNGDLFSWSFMNFGLSRCAKAGIWATLAPICLDVTSMYHSQQTKTGAITHTTIVGMLEVPCAKNGAIQPVFDKFQSQPSAYHAIAWLMGNSVVYNERKQSQKLQESSIKEGSIENDTSLPQFRFVGDGFSLNSELSIMGNSFIFPQEYQWLADNGAAQRAQQIAVEIQNMLRTLCNSFYISYAEILSAIILMDRALIHVNGEESTQKLSPSNVLTVLLAAVVISRKMSSDYRTYNGQFAQFFGFNLSILNDAEICLLQLLGYNLNLNEKDLTLANSKFNFLIRSLV</sequence>
<dbReference type="Proteomes" id="UP000324800">
    <property type="component" value="Unassembled WGS sequence"/>
</dbReference>
<dbReference type="InterPro" id="IPR013128">
    <property type="entry name" value="Peptidase_C1A"/>
</dbReference>
<dbReference type="Gene3D" id="3.90.70.10">
    <property type="entry name" value="Cysteine proteinases"/>
    <property type="match status" value="1"/>
</dbReference>
<dbReference type="InterPro" id="IPR000169">
    <property type="entry name" value="Pept_cys_AS"/>
</dbReference>
<dbReference type="SMART" id="SM00645">
    <property type="entry name" value="Pept_C1"/>
    <property type="match status" value="1"/>
</dbReference>
<proteinExistence type="inferred from homology"/>
<dbReference type="EMBL" id="SNRW01002613">
    <property type="protein sequence ID" value="KAA6392237.1"/>
    <property type="molecule type" value="Genomic_DNA"/>
</dbReference>
<keyword evidence="2" id="KW-0732">Signal</keyword>
<protein>
    <recommendedName>
        <fullName evidence="3">Peptidase C1A papain C-terminal domain-containing protein</fullName>
    </recommendedName>
</protein>
<dbReference type="InterPro" id="IPR036915">
    <property type="entry name" value="Cyclin-like_sf"/>
</dbReference>